<proteinExistence type="predicted"/>
<name>A0A653IED4_9BACL</name>
<accession>A0A653IED4</accession>
<protein>
    <submittedName>
        <fullName evidence="1">Uncharacterized protein</fullName>
    </submittedName>
</protein>
<dbReference type="AlphaFoldDB" id="A0A653IED4"/>
<evidence type="ECO:0000313" key="2">
    <source>
        <dbReference type="Proteomes" id="UP000439752"/>
    </source>
</evidence>
<dbReference type="EMBL" id="CABWKQ010000027">
    <property type="protein sequence ID" value="VWX37577.1"/>
    <property type="molecule type" value="Genomic_DNA"/>
</dbReference>
<gene>
    <name evidence="1" type="ORF">EXIGUO9Y_330001</name>
</gene>
<keyword evidence="2" id="KW-1185">Reference proteome</keyword>
<dbReference type="Proteomes" id="UP000439752">
    <property type="component" value="Unassembled WGS sequence"/>
</dbReference>
<evidence type="ECO:0000313" key="1">
    <source>
        <dbReference type="EMBL" id="VWX37577.1"/>
    </source>
</evidence>
<reference evidence="1 2" key="1">
    <citation type="submission" date="2019-10" db="EMBL/GenBank/DDBJ databases">
        <authorList>
            <person name="Karimi E."/>
        </authorList>
    </citation>
    <scope>NUCLEOTIDE SEQUENCE [LARGE SCALE GENOMIC DNA]</scope>
    <source>
        <strain evidence="1">Exiguobacterium sp. 9Y</strain>
    </source>
</reference>
<sequence>MKLESVPAYWSAESFTDRQFVDDVPAEQKKQMLKTCMNKKTVELPSSYRILNTYEMYFSLKTLEMYAAQTEVFYLAEKENLYLACRSRDTHQLKIHPVKAKDHPWVKVDQETDKKPLQAPTFFPVTEKQRTRHAEQNREAKTEGDFSRRLAPFHNLHMPIAGQVLVILTENNKEHVFVDVPTSFLNQTTDFYLTTRPSGNGANATYHSINFESPGWYLQDRIVMTTYDQEKVDMTYHSLPETLTANQTIPYVTLRAKNDLGDMEEKTLSLRYQPVYQKVKLFEMDDEERHAGIEGFLHPTIESLQEGNIRKIGIMPDELSLALANELKQVTLEQPQGNKPSLQYFTLVDKGKTQTFTVYLKKRAQKTDVYLQDTTSKKGTKLSGELAAQLAEQIEGE</sequence>
<dbReference type="RefSeq" id="WP_159173571.1">
    <property type="nucleotide sequence ID" value="NZ_LR732312.1"/>
</dbReference>
<organism evidence="1 2">
    <name type="scientific">Exiguobacterium oxidotolerans</name>
    <dbReference type="NCBI Taxonomy" id="223958"/>
    <lineage>
        <taxon>Bacteria</taxon>
        <taxon>Bacillati</taxon>
        <taxon>Bacillota</taxon>
        <taxon>Bacilli</taxon>
        <taxon>Bacillales</taxon>
        <taxon>Bacillales Family XII. Incertae Sedis</taxon>
        <taxon>Exiguobacterium</taxon>
    </lineage>
</organism>